<sequence length="48" mass="5563">DIYNAVQRFKSPSLEKIKNDTIETLHRLLALKTEDPQWVVVPKIDEGN</sequence>
<evidence type="ECO:0000313" key="1">
    <source>
        <dbReference type="EMBL" id="CAG8852062.1"/>
    </source>
</evidence>
<comment type="caution">
    <text evidence="1">The sequence shown here is derived from an EMBL/GenBank/DDBJ whole genome shotgun (WGS) entry which is preliminary data.</text>
</comment>
<proteinExistence type="predicted"/>
<dbReference type="Proteomes" id="UP000789920">
    <property type="component" value="Unassembled WGS sequence"/>
</dbReference>
<keyword evidence="2" id="KW-1185">Reference proteome</keyword>
<evidence type="ECO:0000313" key="2">
    <source>
        <dbReference type="Proteomes" id="UP000789920"/>
    </source>
</evidence>
<reference evidence="1" key="1">
    <citation type="submission" date="2021-06" db="EMBL/GenBank/DDBJ databases">
        <authorList>
            <person name="Kallberg Y."/>
            <person name="Tangrot J."/>
            <person name="Rosling A."/>
        </authorList>
    </citation>
    <scope>NUCLEOTIDE SEQUENCE</scope>
    <source>
        <strain evidence="1">MA461A</strain>
    </source>
</reference>
<protein>
    <submittedName>
        <fullName evidence="1">15429_t:CDS:1</fullName>
    </submittedName>
</protein>
<feature type="non-terminal residue" evidence="1">
    <location>
        <position position="48"/>
    </location>
</feature>
<name>A0ACA9SYR1_9GLOM</name>
<accession>A0ACA9SYR1</accession>
<organism evidence="1 2">
    <name type="scientific">Racocetra persica</name>
    <dbReference type="NCBI Taxonomy" id="160502"/>
    <lineage>
        <taxon>Eukaryota</taxon>
        <taxon>Fungi</taxon>
        <taxon>Fungi incertae sedis</taxon>
        <taxon>Mucoromycota</taxon>
        <taxon>Glomeromycotina</taxon>
        <taxon>Glomeromycetes</taxon>
        <taxon>Diversisporales</taxon>
        <taxon>Gigasporaceae</taxon>
        <taxon>Racocetra</taxon>
    </lineage>
</organism>
<feature type="non-terminal residue" evidence="1">
    <location>
        <position position="1"/>
    </location>
</feature>
<gene>
    <name evidence="1" type="ORF">RPERSI_LOCUS36883</name>
</gene>
<dbReference type="EMBL" id="CAJVQC010179764">
    <property type="protein sequence ID" value="CAG8852062.1"/>
    <property type="molecule type" value="Genomic_DNA"/>
</dbReference>